<evidence type="ECO:0000256" key="1">
    <source>
        <dbReference type="ARBA" id="ARBA00023125"/>
    </source>
</evidence>
<comment type="caution">
    <text evidence="3">The sequence shown here is derived from an EMBL/GenBank/DDBJ whole genome shotgun (WGS) entry which is preliminary data.</text>
</comment>
<dbReference type="Proteomes" id="UP000278632">
    <property type="component" value="Unassembled WGS sequence"/>
</dbReference>
<dbReference type="EMBL" id="QICD01000002">
    <property type="protein sequence ID" value="RNL48527.1"/>
    <property type="molecule type" value="Genomic_DNA"/>
</dbReference>
<evidence type="ECO:0000313" key="3">
    <source>
        <dbReference type="EMBL" id="RNL48527.1"/>
    </source>
</evidence>
<dbReference type="PANTHER" id="PTHR46558">
    <property type="entry name" value="TRACRIPTIONAL REGULATORY PROTEIN-RELATED-RELATED"/>
    <property type="match status" value="1"/>
</dbReference>
<dbReference type="AlphaFoldDB" id="A0A3N0BKS5"/>
<dbReference type="Pfam" id="PF01381">
    <property type="entry name" value="HTH_3"/>
    <property type="match status" value="1"/>
</dbReference>
<feature type="domain" description="HTH cro/C1-type" evidence="2">
    <location>
        <begin position="52"/>
        <end position="105"/>
    </location>
</feature>
<evidence type="ECO:0000259" key="2">
    <source>
        <dbReference type="PROSITE" id="PS50943"/>
    </source>
</evidence>
<dbReference type="GO" id="GO:0003677">
    <property type="term" value="F:DNA binding"/>
    <property type="evidence" value="ECO:0007669"/>
    <property type="project" value="UniProtKB-KW"/>
</dbReference>
<dbReference type="SMART" id="SM00530">
    <property type="entry name" value="HTH_XRE"/>
    <property type="match status" value="1"/>
</dbReference>
<evidence type="ECO:0000313" key="4">
    <source>
        <dbReference type="Proteomes" id="UP000278632"/>
    </source>
</evidence>
<name>A0A3N0BKS5_9ACTN</name>
<dbReference type="SUPFAM" id="SSF47413">
    <property type="entry name" value="lambda repressor-like DNA-binding domains"/>
    <property type="match status" value="1"/>
</dbReference>
<gene>
    <name evidence="3" type="ORF">DMP08_02690</name>
</gene>
<dbReference type="PROSITE" id="PS50943">
    <property type="entry name" value="HTH_CROC1"/>
    <property type="match status" value="1"/>
</dbReference>
<reference evidence="4" key="1">
    <citation type="submission" date="2018-05" db="EMBL/GenBank/DDBJ databases">
        <title>Genome Sequencing of selected type strains of the family Eggerthellaceae.</title>
        <authorList>
            <person name="Danylec N."/>
            <person name="Stoll D.A."/>
            <person name="Doetsch A."/>
            <person name="Huch M."/>
        </authorList>
    </citation>
    <scope>NUCLEOTIDE SEQUENCE [LARGE SCALE GENOMIC DNA]</scope>
    <source>
        <strain evidence="4">DSM 16106</strain>
    </source>
</reference>
<keyword evidence="1" id="KW-0238">DNA-binding</keyword>
<dbReference type="InterPro" id="IPR010982">
    <property type="entry name" value="Lambda_DNA-bd_dom_sf"/>
</dbReference>
<keyword evidence="4" id="KW-1185">Reference proteome</keyword>
<protein>
    <recommendedName>
        <fullName evidence="2">HTH cro/C1-type domain-containing protein</fullName>
    </recommendedName>
</protein>
<sequence>MPKAYYLPLCKAKIFKKKQSTINNLIEIRSRLMGYTKEYEVAKGDRSFPARLKTLLNAEHMTQKDLAAYCGVSPASITGWMGGSEPDFDTLRRLAGRFNVTIDYLLGASDNKSKEESIQEVGRLIGLDDDAIRVLADRNLNRAFYKSLVEVDLGYSSPLCDPTVLLSRLFQDGKFIGYLTCFLAAKRDKANGWGHSDIEAKAYLIDIQSLLLSIREEIQDRIDCSREPLEKKITKYDPKYNN</sequence>
<dbReference type="Gene3D" id="1.10.260.40">
    <property type="entry name" value="lambda repressor-like DNA-binding domains"/>
    <property type="match status" value="1"/>
</dbReference>
<organism evidence="3 4">
    <name type="scientific">Paraeggerthella hongkongensis</name>
    <dbReference type="NCBI Taxonomy" id="230658"/>
    <lineage>
        <taxon>Bacteria</taxon>
        <taxon>Bacillati</taxon>
        <taxon>Actinomycetota</taxon>
        <taxon>Coriobacteriia</taxon>
        <taxon>Eggerthellales</taxon>
        <taxon>Eggerthellaceae</taxon>
        <taxon>Paraeggerthella</taxon>
    </lineage>
</organism>
<proteinExistence type="predicted"/>
<dbReference type="InterPro" id="IPR001387">
    <property type="entry name" value="Cro/C1-type_HTH"/>
</dbReference>
<dbReference type="PANTHER" id="PTHR46558:SF11">
    <property type="entry name" value="HTH-TYPE TRANSCRIPTIONAL REGULATOR XRE"/>
    <property type="match status" value="1"/>
</dbReference>
<dbReference type="CDD" id="cd00093">
    <property type="entry name" value="HTH_XRE"/>
    <property type="match status" value="1"/>
</dbReference>
<accession>A0A3N0BKS5</accession>